<reference evidence="2 3" key="1">
    <citation type="submission" date="2018-07" db="EMBL/GenBank/DDBJ databases">
        <title>Corallincola holothuriorum sp. nov., a new facultative anaerobe isolated from sea cucumber Apostichopus japonicus.</title>
        <authorList>
            <person name="Xia H."/>
        </authorList>
    </citation>
    <scope>NUCLEOTIDE SEQUENCE [LARGE SCALE GENOMIC DNA]</scope>
    <source>
        <strain evidence="2 3">C4</strain>
    </source>
</reference>
<dbReference type="OrthoDB" id="9815903at2"/>
<protein>
    <recommendedName>
        <fullName evidence="4">RHS repeat-associated core domain-containing protein</fullName>
    </recommendedName>
</protein>
<evidence type="ECO:0000313" key="2">
    <source>
        <dbReference type="EMBL" id="RCU51741.1"/>
    </source>
</evidence>
<evidence type="ECO:0000313" key="3">
    <source>
        <dbReference type="Proteomes" id="UP000252558"/>
    </source>
</evidence>
<gene>
    <name evidence="2" type="ORF">DU002_04530</name>
</gene>
<evidence type="ECO:0008006" key="4">
    <source>
        <dbReference type="Google" id="ProtNLM"/>
    </source>
</evidence>
<keyword evidence="1" id="KW-1133">Transmembrane helix</keyword>
<proteinExistence type="predicted"/>
<feature type="transmembrane region" description="Helical" evidence="1">
    <location>
        <begin position="35"/>
        <end position="58"/>
    </location>
</feature>
<dbReference type="EMBL" id="QPID01000002">
    <property type="protein sequence ID" value="RCU51741.1"/>
    <property type="molecule type" value="Genomic_DNA"/>
</dbReference>
<dbReference type="Gene3D" id="2.180.10.10">
    <property type="entry name" value="RHS repeat-associated core"/>
    <property type="match status" value="1"/>
</dbReference>
<keyword evidence="3" id="KW-1185">Reference proteome</keyword>
<keyword evidence="1" id="KW-0472">Membrane</keyword>
<organism evidence="2 3">
    <name type="scientific">Corallincola holothuriorum</name>
    <dbReference type="NCBI Taxonomy" id="2282215"/>
    <lineage>
        <taxon>Bacteria</taxon>
        <taxon>Pseudomonadati</taxon>
        <taxon>Pseudomonadota</taxon>
        <taxon>Gammaproteobacteria</taxon>
        <taxon>Alteromonadales</taxon>
        <taxon>Psychromonadaceae</taxon>
        <taxon>Corallincola</taxon>
    </lineage>
</organism>
<dbReference type="RefSeq" id="WP_114337170.1">
    <property type="nucleotide sequence ID" value="NZ_QPID01000002.1"/>
</dbReference>
<name>A0A368NR42_9GAMM</name>
<accession>A0A368NR42</accession>
<keyword evidence="1" id="KW-0812">Transmembrane</keyword>
<dbReference type="AlphaFoldDB" id="A0A368NR42"/>
<comment type="caution">
    <text evidence="2">The sequence shown here is derived from an EMBL/GenBank/DDBJ whole genome shotgun (WGS) entry which is preliminary data.</text>
</comment>
<sequence length="100" mass="10668">MSADPHIQAANSGQNLNRYSYVMNNPLNATDPSGYIFQMLVVAAIQYFASNAAIASFFSAVSTVYSMFSLAQGIGQVAAGISQAYGAWTDGAGGRYWVKR</sequence>
<dbReference type="Proteomes" id="UP000252558">
    <property type="component" value="Unassembled WGS sequence"/>
</dbReference>
<evidence type="ECO:0000256" key="1">
    <source>
        <dbReference type="SAM" id="Phobius"/>
    </source>
</evidence>